<name>A0A2M4B2G8_9DIPT</name>
<dbReference type="EMBL" id="GGFK01013895">
    <property type="protein sequence ID" value="MBW47216.1"/>
    <property type="molecule type" value="Transcribed_RNA"/>
</dbReference>
<proteinExistence type="predicted"/>
<accession>A0A2M4B2G8</accession>
<reference evidence="1" key="1">
    <citation type="submission" date="2018-01" db="EMBL/GenBank/DDBJ databases">
        <title>An insight into the sialome of Amazonian anophelines.</title>
        <authorList>
            <person name="Ribeiro J.M."/>
            <person name="Scarpassa V."/>
            <person name="Calvo E."/>
        </authorList>
    </citation>
    <scope>NUCLEOTIDE SEQUENCE</scope>
    <source>
        <tissue evidence="1">Salivary glands</tissue>
    </source>
</reference>
<protein>
    <submittedName>
        <fullName evidence="1">Putative secreted protein</fullName>
    </submittedName>
</protein>
<organism evidence="1">
    <name type="scientific">Anopheles triannulatus</name>
    <dbReference type="NCBI Taxonomy" id="58253"/>
    <lineage>
        <taxon>Eukaryota</taxon>
        <taxon>Metazoa</taxon>
        <taxon>Ecdysozoa</taxon>
        <taxon>Arthropoda</taxon>
        <taxon>Hexapoda</taxon>
        <taxon>Insecta</taxon>
        <taxon>Pterygota</taxon>
        <taxon>Neoptera</taxon>
        <taxon>Endopterygota</taxon>
        <taxon>Diptera</taxon>
        <taxon>Nematocera</taxon>
        <taxon>Culicoidea</taxon>
        <taxon>Culicidae</taxon>
        <taxon>Anophelinae</taxon>
        <taxon>Anopheles</taxon>
    </lineage>
</organism>
<dbReference type="AlphaFoldDB" id="A0A2M4B2G8"/>
<evidence type="ECO:0000313" key="1">
    <source>
        <dbReference type="EMBL" id="MBW47216.1"/>
    </source>
</evidence>
<sequence>MKRPWCSAAAYVHRPWQIAAAVAADAAGADVVAQANRLHRSPLVAAAAVAGDCYCSARCWVSSRVPSPNHSPCP</sequence>